<reference evidence="1" key="1">
    <citation type="submission" date="2021-01" db="EMBL/GenBank/DDBJ databases">
        <authorList>
            <person name="Sun Q."/>
        </authorList>
    </citation>
    <scope>NUCLEOTIDE SEQUENCE</scope>
    <source>
        <strain evidence="1">YIM B02566</strain>
    </source>
</reference>
<accession>A0ACC5R3Z6</accession>
<name>A0ACC5R3Z6_9HYPH</name>
<dbReference type="EMBL" id="JAENHL010000007">
    <property type="protein sequence ID" value="MBK1867391.1"/>
    <property type="molecule type" value="Genomic_DNA"/>
</dbReference>
<sequence>MMMYDASVPVFVHFLNGIAALLRKTEAHVQAKKLDPNAFLTARLFPDMFTFTKQVQLACDFAKGTSARLAGVTNPSHSDEEKSFDELHERIRKTVEFLRGLNKDQFADAADRQITFKAGGKEQTLKGADYLSQVGLPNFYFHVTTAYGLLRHNGLEIGKADFIARF</sequence>
<comment type="caution">
    <text evidence="1">The sequence shown here is derived from an EMBL/GenBank/DDBJ whole genome shotgun (WGS) entry which is preliminary data.</text>
</comment>
<dbReference type="Proteomes" id="UP000616151">
    <property type="component" value="Unassembled WGS sequence"/>
</dbReference>
<organism evidence="1 2">
    <name type="scientific">Taklimakanibacter albus</name>
    <dbReference type="NCBI Taxonomy" id="2800327"/>
    <lineage>
        <taxon>Bacteria</taxon>
        <taxon>Pseudomonadati</taxon>
        <taxon>Pseudomonadota</taxon>
        <taxon>Alphaproteobacteria</taxon>
        <taxon>Hyphomicrobiales</taxon>
        <taxon>Aestuariivirgaceae</taxon>
        <taxon>Taklimakanibacter</taxon>
    </lineage>
</organism>
<keyword evidence="2" id="KW-1185">Reference proteome</keyword>
<evidence type="ECO:0000313" key="2">
    <source>
        <dbReference type="Proteomes" id="UP000616151"/>
    </source>
</evidence>
<gene>
    <name evidence="1" type="ORF">JHL16_13630</name>
</gene>
<evidence type="ECO:0000313" key="1">
    <source>
        <dbReference type="EMBL" id="MBK1867391.1"/>
    </source>
</evidence>
<protein>
    <submittedName>
        <fullName evidence="1">DUF1993 domain-containing protein</fullName>
    </submittedName>
</protein>
<proteinExistence type="predicted"/>